<dbReference type="Proteomes" id="UP001642484">
    <property type="component" value="Unassembled WGS sequence"/>
</dbReference>
<keyword evidence="5" id="KW-1185">Reference proteome</keyword>
<feature type="transmembrane region" description="Helical" evidence="2">
    <location>
        <begin position="131"/>
        <end position="151"/>
    </location>
</feature>
<feature type="transmembrane region" description="Helical" evidence="2">
    <location>
        <begin position="163"/>
        <end position="184"/>
    </location>
</feature>
<reference evidence="4 5" key="1">
    <citation type="submission" date="2024-02" db="EMBL/GenBank/DDBJ databases">
        <authorList>
            <person name="Chen Y."/>
            <person name="Shah S."/>
            <person name="Dougan E. K."/>
            <person name="Thang M."/>
            <person name="Chan C."/>
        </authorList>
    </citation>
    <scope>NUCLEOTIDE SEQUENCE [LARGE SCALE GENOMIC DNA]</scope>
</reference>
<feature type="transmembrane region" description="Helical" evidence="2">
    <location>
        <begin position="324"/>
        <end position="344"/>
    </location>
</feature>
<proteinExistence type="predicted"/>
<keyword evidence="2" id="KW-0472">Membrane</keyword>
<accession>A0ABP0I609</accession>
<dbReference type="Pfam" id="PF01757">
    <property type="entry name" value="Acyl_transf_3"/>
    <property type="match status" value="1"/>
</dbReference>
<dbReference type="InterPro" id="IPR002656">
    <property type="entry name" value="Acyl_transf_3_dom"/>
</dbReference>
<evidence type="ECO:0000259" key="3">
    <source>
        <dbReference type="Pfam" id="PF01757"/>
    </source>
</evidence>
<feature type="transmembrane region" description="Helical" evidence="2">
    <location>
        <begin position="260"/>
        <end position="280"/>
    </location>
</feature>
<gene>
    <name evidence="4" type="ORF">CCMP2556_LOCUS4584</name>
</gene>
<organism evidence="4 5">
    <name type="scientific">Durusdinium trenchii</name>
    <dbReference type="NCBI Taxonomy" id="1381693"/>
    <lineage>
        <taxon>Eukaryota</taxon>
        <taxon>Sar</taxon>
        <taxon>Alveolata</taxon>
        <taxon>Dinophyceae</taxon>
        <taxon>Suessiales</taxon>
        <taxon>Symbiodiniaceae</taxon>
        <taxon>Durusdinium</taxon>
    </lineage>
</organism>
<name>A0ABP0I609_9DINO</name>
<evidence type="ECO:0000313" key="5">
    <source>
        <dbReference type="Proteomes" id="UP001642484"/>
    </source>
</evidence>
<dbReference type="PANTHER" id="PTHR23028:SF53">
    <property type="entry name" value="ACYL_TRANSF_3 DOMAIN-CONTAINING PROTEIN"/>
    <property type="match status" value="1"/>
</dbReference>
<dbReference type="EMBL" id="CAXAMN010001891">
    <property type="protein sequence ID" value="CAK8996744.1"/>
    <property type="molecule type" value="Genomic_DNA"/>
</dbReference>
<dbReference type="InterPro" id="IPR050879">
    <property type="entry name" value="Acyltransferase_3"/>
</dbReference>
<comment type="caution">
    <text evidence="4">The sequence shown here is derived from an EMBL/GenBank/DDBJ whole genome shotgun (WGS) entry which is preliminary data.</text>
</comment>
<feature type="region of interest" description="Disordered" evidence="1">
    <location>
        <begin position="365"/>
        <end position="385"/>
    </location>
</feature>
<feature type="transmembrane region" description="Helical" evidence="2">
    <location>
        <begin position="234"/>
        <end position="254"/>
    </location>
</feature>
<feature type="domain" description="Acyltransferase 3" evidence="3">
    <location>
        <begin position="6"/>
        <end position="344"/>
    </location>
</feature>
<feature type="transmembrane region" description="Helical" evidence="2">
    <location>
        <begin position="80"/>
        <end position="100"/>
    </location>
</feature>
<sequence length="385" mass="43770">MGQRLESLDGLRWLASFQVVLCHLRDWWDSLYWGSVWTQFFFLLSGFVLSYAEMTRADAGSRAVPVLSRWEYTQRRLRNLYPFYLAVLLISMIQWSHSWFDWQTLVLNLTLLQAWIPIFDHGFHGTWPPTALRWVPVAWFLSVLLFYWQLVRPAAYLAQQFSLRMALLSLLGLWLWTLVVFLCWDLGSSYGQSVFTMTALKFGPAGYLHVFFSGVVLARVFICCQGEEPHRLKLILGCGSPIALGCYLCLLYIFAADGPIFYLCHNGGILPLMCLLLLACASELDPLVPLLKSPMGLVLGRISYSQYLIQTNLLSAMREHLEERLGQCFIPVYLLTLFLVAYLFEAMISTLLRGVLDAAGHPSSPWPCEASTSSEDGSESDLCRA</sequence>
<evidence type="ECO:0000256" key="1">
    <source>
        <dbReference type="SAM" id="MobiDB-lite"/>
    </source>
</evidence>
<evidence type="ECO:0000256" key="2">
    <source>
        <dbReference type="SAM" id="Phobius"/>
    </source>
</evidence>
<keyword evidence="2" id="KW-1133">Transmembrane helix</keyword>
<dbReference type="PANTHER" id="PTHR23028">
    <property type="entry name" value="ACETYLTRANSFERASE"/>
    <property type="match status" value="1"/>
</dbReference>
<keyword evidence="2" id="KW-0812">Transmembrane</keyword>
<protein>
    <recommendedName>
        <fullName evidence="3">Acyltransferase 3 domain-containing protein</fullName>
    </recommendedName>
</protein>
<evidence type="ECO:0000313" key="4">
    <source>
        <dbReference type="EMBL" id="CAK8996744.1"/>
    </source>
</evidence>
<feature type="transmembrane region" description="Helical" evidence="2">
    <location>
        <begin position="31"/>
        <end position="52"/>
    </location>
</feature>
<feature type="transmembrane region" description="Helical" evidence="2">
    <location>
        <begin position="204"/>
        <end position="222"/>
    </location>
</feature>